<evidence type="ECO:0000256" key="9">
    <source>
        <dbReference type="PIRSR" id="PIRSR640255-2"/>
    </source>
</evidence>
<dbReference type="PANTHER" id="PTHR13966">
    <property type="entry name" value="ENDONUCLEASE RELATED"/>
    <property type="match status" value="1"/>
</dbReference>
<keyword evidence="6 10" id="KW-0378">Hydrolase</keyword>
<dbReference type="InterPro" id="IPR040255">
    <property type="entry name" value="Non-specific_endonuclease"/>
</dbReference>
<dbReference type="SMART" id="SM00477">
    <property type="entry name" value="NUC"/>
    <property type="match status" value="1"/>
</dbReference>
<dbReference type="PROSITE" id="PS01070">
    <property type="entry name" value="NUCLEASE_NON_SPEC"/>
    <property type="match status" value="1"/>
</dbReference>
<reference evidence="14 15" key="1">
    <citation type="submission" date="2021-11" db="EMBL/GenBank/DDBJ databases">
        <title>Genome sequence.</title>
        <authorList>
            <person name="Sun Q."/>
        </authorList>
    </citation>
    <scope>NUCLEOTIDE SEQUENCE [LARGE SCALE GENOMIC DNA]</scope>
    <source>
        <strain evidence="14 15">KCTC 12005</strain>
    </source>
</reference>
<comment type="caution">
    <text evidence="14">The sequence shown here is derived from an EMBL/GenBank/DDBJ whole genome shotgun (WGS) entry which is preliminary data.</text>
</comment>
<dbReference type="Gene3D" id="3.40.570.10">
    <property type="entry name" value="Extracellular Endonuclease, subunit A"/>
    <property type="match status" value="1"/>
</dbReference>
<dbReference type="PANTHER" id="PTHR13966:SF5">
    <property type="entry name" value="ENDONUCLEASE G, MITOCHONDRIAL"/>
    <property type="match status" value="1"/>
</dbReference>
<evidence type="ECO:0000256" key="1">
    <source>
        <dbReference type="ARBA" id="ARBA00001946"/>
    </source>
</evidence>
<keyword evidence="15" id="KW-1185">Reference proteome</keyword>
<comment type="similarity">
    <text evidence="2 10">Belongs to the DNA/RNA non-specific endonuclease family.</text>
</comment>
<dbReference type="AlphaFoldDB" id="A0AAW4XT99"/>
<sequence>MACPPPRSAKRPAKKKKTSKSAPGLLRGFLRGLLGKGAIAAYSVVAAITSAAYVPQLDHIRQWAISSSTQWLQRQPPVQTVQHWVDGIQSTAADWQARFTEIARQSRGGAPDAGHASAPSAPSAQAPSSQGNNDKGREGFAECAEQLPASAPLSAASVGRSWMPVTLCSTGFAVLYSGLSKTPIVTVERLSRQRLQSAAGLPRTDHFYADARLRAAYKAELSDYQASGYDRGHMAPAADQSTATGMAQSFALSNMVPQDPTHNRQVWSKLEADVRKYAKRASGNVFVYTGPLFEGHTPTIGRNQVWVPSHLYKLVFDEQQQRAWAWVLPNQGDAQLGAPMSYAQFVQRTGRNFLPHLH</sequence>
<dbReference type="InterPro" id="IPR018524">
    <property type="entry name" value="DNA/RNA_endonuclease_AS"/>
</dbReference>
<keyword evidence="4 9" id="KW-0479">Metal-binding</keyword>
<evidence type="ECO:0000256" key="8">
    <source>
        <dbReference type="PIRSR" id="PIRSR640255-1"/>
    </source>
</evidence>
<evidence type="ECO:0000259" key="13">
    <source>
        <dbReference type="SMART" id="SM00892"/>
    </source>
</evidence>
<feature type="active site" description="Proton acceptor" evidence="8">
    <location>
        <position position="233"/>
    </location>
</feature>
<dbReference type="InterPro" id="IPR044929">
    <property type="entry name" value="DNA/RNA_non-sp_Endonuclease_sf"/>
</dbReference>
<protein>
    <recommendedName>
        <fullName evidence="10">Endonuclease</fullName>
        <ecNumber evidence="10">3.1.30.-</ecNumber>
    </recommendedName>
</protein>
<feature type="binding site" evidence="9">
    <location>
        <position position="263"/>
    </location>
    <ligand>
        <name>Mg(2+)</name>
        <dbReference type="ChEBI" id="CHEBI:18420"/>
        <note>catalytic</note>
    </ligand>
</feature>
<dbReference type="InterPro" id="IPR001604">
    <property type="entry name" value="Endo_G_ENPP1-like_dom"/>
</dbReference>
<dbReference type="GO" id="GO:0004521">
    <property type="term" value="F:RNA endonuclease activity"/>
    <property type="evidence" value="ECO:0007669"/>
    <property type="project" value="TreeGrafter"/>
</dbReference>
<dbReference type="EMBL" id="JAJNCT010000005">
    <property type="protein sequence ID" value="MCD2164340.1"/>
    <property type="molecule type" value="Genomic_DNA"/>
</dbReference>
<feature type="region of interest" description="Disordered" evidence="11">
    <location>
        <begin position="105"/>
        <end position="137"/>
    </location>
</feature>
<keyword evidence="7" id="KW-0460">Magnesium</keyword>
<feature type="compositionally biased region" description="Low complexity" evidence="11">
    <location>
        <begin position="108"/>
        <end position="131"/>
    </location>
</feature>
<dbReference type="Pfam" id="PF01223">
    <property type="entry name" value="Endonuclease_NS"/>
    <property type="match status" value="1"/>
</dbReference>
<organism evidence="14 15">
    <name type="scientific">Comamonas koreensis</name>
    <dbReference type="NCBI Taxonomy" id="160825"/>
    <lineage>
        <taxon>Bacteria</taxon>
        <taxon>Pseudomonadati</taxon>
        <taxon>Pseudomonadota</taxon>
        <taxon>Betaproteobacteria</taxon>
        <taxon>Burkholderiales</taxon>
        <taxon>Comamonadaceae</taxon>
        <taxon>Comamonas</taxon>
    </lineage>
</organism>
<evidence type="ECO:0000256" key="2">
    <source>
        <dbReference type="ARBA" id="ARBA00010052"/>
    </source>
</evidence>
<evidence type="ECO:0000313" key="15">
    <source>
        <dbReference type="Proteomes" id="UP001199260"/>
    </source>
</evidence>
<dbReference type="SMART" id="SM00892">
    <property type="entry name" value="Endonuclease_NS"/>
    <property type="match status" value="1"/>
</dbReference>
<dbReference type="GO" id="GO:0003676">
    <property type="term" value="F:nucleic acid binding"/>
    <property type="evidence" value="ECO:0007669"/>
    <property type="project" value="InterPro"/>
</dbReference>
<evidence type="ECO:0000256" key="6">
    <source>
        <dbReference type="ARBA" id="ARBA00022801"/>
    </source>
</evidence>
<evidence type="ECO:0000256" key="10">
    <source>
        <dbReference type="RuleBase" id="RU366055"/>
    </source>
</evidence>
<feature type="domain" description="ENPP1-3/EXOG-like endonuclease/phosphodiesterase" evidence="12">
    <location>
        <begin position="169"/>
        <end position="349"/>
    </location>
</feature>
<feature type="compositionally biased region" description="Basic residues" evidence="11">
    <location>
        <begin position="8"/>
        <end position="19"/>
    </location>
</feature>
<dbReference type="Proteomes" id="UP001199260">
    <property type="component" value="Unassembled WGS sequence"/>
</dbReference>
<evidence type="ECO:0000259" key="12">
    <source>
        <dbReference type="SMART" id="SM00477"/>
    </source>
</evidence>
<dbReference type="GO" id="GO:0000014">
    <property type="term" value="F:single-stranded DNA endodeoxyribonuclease activity"/>
    <property type="evidence" value="ECO:0007669"/>
    <property type="project" value="TreeGrafter"/>
</dbReference>
<evidence type="ECO:0000313" key="14">
    <source>
        <dbReference type="EMBL" id="MCD2164340.1"/>
    </source>
</evidence>
<name>A0AAW4XT99_9BURK</name>
<dbReference type="InterPro" id="IPR020821">
    <property type="entry name" value="ENPP1-3/EXOG-like_nuc-like"/>
</dbReference>
<evidence type="ECO:0000256" key="5">
    <source>
        <dbReference type="ARBA" id="ARBA00022759"/>
    </source>
</evidence>
<evidence type="ECO:0000256" key="7">
    <source>
        <dbReference type="ARBA" id="ARBA00022842"/>
    </source>
</evidence>
<proteinExistence type="inferred from homology"/>
<accession>A0AAW4XT99</accession>
<keyword evidence="5 10" id="KW-0255">Endonuclease</keyword>
<evidence type="ECO:0000256" key="11">
    <source>
        <dbReference type="SAM" id="MobiDB-lite"/>
    </source>
</evidence>
<feature type="region of interest" description="Disordered" evidence="11">
    <location>
        <begin position="1"/>
        <end position="21"/>
    </location>
</feature>
<gene>
    <name evidence="14" type="ORF">LPW39_04245</name>
</gene>
<dbReference type="EC" id="3.1.30.-" evidence="10"/>
<dbReference type="GO" id="GO:0046872">
    <property type="term" value="F:metal ion binding"/>
    <property type="evidence" value="ECO:0007669"/>
    <property type="project" value="UniProtKB-KW"/>
</dbReference>
<keyword evidence="3 10" id="KW-0540">Nuclease</keyword>
<evidence type="ECO:0000256" key="4">
    <source>
        <dbReference type="ARBA" id="ARBA00022723"/>
    </source>
</evidence>
<evidence type="ECO:0000256" key="3">
    <source>
        <dbReference type="ARBA" id="ARBA00022722"/>
    </source>
</evidence>
<dbReference type="RefSeq" id="WP_230771598.1">
    <property type="nucleotide sequence ID" value="NZ_JAJNCT010000005.1"/>
</dbReference>
<dbReference type="SUPFAM" id="SSF54060">
    <property type="entry name" value="His-Me finger endonucleases"/>
    <property type="match status" value="1"/>
</dbReference>
<comment type="cofactor">
    <cofactor evidence="1 10">
        <name>Mg(2+)</name>
        <dbReference type="ChEBI" id="CHEBI:18420"/>
    </cofactor>
</comment>
<dbReference type="InterPro" id="IPR044925">
    <property type="entry name" value="His-Me_finger_sf"/>
</dbReference>
<feature type="domain" description="DNA/RNA non-specific endonuclease/pyrophosphatase/phosphodiesterase" evidence="13">
    <location>
        <begin position="168"/>
        <end position="357"/>
    </location>
</feature>